<feature type="compositionally biased region" description="Acidic residues" evidence="7">
    <location>
        <begin position="1305"/>
        <end position="1314"/>
    </location>
</feature>
<feature type="compositionally biased region" description="Basic and acidic residues" evidence="7">
    <location>
        <begin position="1295"/>
        <end position="1304"/>
    </location>
</feature>
<dbReference type="InterPro" id="IPR006581">
    <property type="entry name" value="VPS10"/>
</dbReference>
<name>A3GHY0_PICST</name>
<dbReference type="Pfam" id="PF15902">
    <property type="entry name" value="Sortilin-Vps10"/>
    <property type="match status" value="2"/>
</dbReference>
<keyword evidence="11" id="KW-1185">Reference proteome</keyword>
<keyword evidence="3" id="KW-0677">Repeat</keyword>
<dbReference type="InParanoid" id="A3GHY0"/>
<dbReference type="FunFam" id="3.30.60.270:FF:000005">
    <property type="entry name" value="Sortilin"/>
    <property type="match status" value="1"/>
</dbReference>
<dbReference type="GO" id="GO:0005794">
    <property type="term" value="C:Golgi apparatus"/>
    <property type="evidence" value="ECO:0007669"/>
    <property type="project" value="TreeGrafter"/>
</dbReference>
<comment type="caution">
    <text evidence="10">The sequence shown here is derived from an EMBL/GenBank/DDBJ whole genome shotgun (WGS) entry which is preliminary data.</text>
</comment>
<dbReference type="KEGG" id="pic:PICST_53535"/>
<dbReference type="HOGENOM" id="CLU_000700_0_1_1"/>
<dbReference type="PANTHER" id="PTHR12106">
    <property type="entry name" value="SORTILIN RELATED"/>
    <property type="match status" value="1"/>
</dbReference>
<dbReference type="Gene3D" id="2.130.10.10">
    <property type="entry name" value="YVTN repeat-like/Quinoprotein amine dehydrogenase"/>
    <property type="match status" value="1"/>
</dbReference>
<evidence type="ECO:0000259" key="9">
    <source>
        <dbReference type="SMART" id="SM00602"/>
    </source>
</evidence>
<evidence type="ECO:0000256" key="1">
    <source>
        <dbReference type="ARBA" id="ARBA00004370"/>
    </source>
</evidence>
<dbReference type="GO" id="GO:0006895">
    <property type="term" value="P:Golgi to endosome transport"/>
    <property type="evidence" value="ECO:0007669"/>
    <property type="project" value="TreeGrafter"/>
</dbReference>
<organism evidence="10 11">
    <name type="scientific">Scheffersomyces stipitis (strain ATCC 58785 / CBS 6054 / NBRC 10063 / NRRL Y-11545)</name>
    <name type="common">Yeast</name>
    <name type="synonym">Pichia stipitis</name>
    <dbReference type="NCBI Taxonomy" id="322104"/>
    <lineage>
        <taxon>Eukaryota</taxon>
        <taxon>Fungi</taxon>
        <taxon>Dikarya</taxon>
        <taxon>Ascomycota</taxon>
        <taxon>Saccharomycotina</taxon>
        <taxon>Pichiomycetes</taxon>
        <taxon>Debaryomycetaceae</taxon>
        <taxon>Scheffersomyces</taxon>
    </lineage>
</organism>
<dbReference type="GeneID" id="4851879"/>
<dbReference type="Proteomes" id="UP000002258">
    <property type="component" value="Chromosome 1"/>
</dbReference>
<dbReference type="PANTHER" id="PTHR12106:SF27">
    <property type="entry name" value="SORTILIN-RELATED RECEPTOR"/>
    <property type="match status" value="1"/>
</dbReference>
<feature type="transmembrane region" description="Helical" evidence="8">
    <location>
        <begin position="1140"/>
        <end position="1159"/>
    </location>
</feature>
<dbReference type="InterPro" id="IPR015943">
    <property type="entry name" value="WD40/YVTN_repeat-like_dom_sf"/>
</dbReference>
<evidence type="ECO:0000256" key="8">
    <source>
        <dbReference type="SAM" id="Phobius"/>
    </source>
</evidence>
<dbReference type="InterPro" id="IPR031777">
    <property type="entry name" value="Sortilin_C"/>
</dbReference>
<gene>
    <name evidence="10" type="ORF">PICST_53535</name>
</gene>
<dbReference type="GO" id="GO:0005829">
    <property type="term" value="C:cytosol"/>
    <property type="evidence" value="ECO:0007669"/>
    <property type="project" value="GOC"/>
</dbReference>
<feature type="domain" description="VPS10" evidence="9">
    <location>
        <begin position="495"/>
        <end position="1125"/>
    </location>
</feature>
<evidence type="ECO:0000256" key="5">
    <source>
        <dbReference type="ARBA" id="ARBA00023136"/>
    </source>
</evidence>
<evidence type="ECO:0000256" key="4">
    <source>
        <dbReference type="ARBA" id="ARBA00022989"/>
    </source>
</evidence>
<keyword evidence="5 8" id="KW-0472">Membrane</keyword>
<comment type="subcellular location">
    <subcellularLocation>
        <location evidence="1">Membrane</location>
    </subcellularLocation>
</comment>
<feature type="region of interest" description="Disordered" evidence="7">
    <location>
        <begin position="1270"/>
        <end position="1314"/>
    </location>
</feature>
<sequence length="1314" mass="147211">IVVVIQNDKFSVFSKVSLLTSKDAENFHLSDLKVDFAYGIMQFLDSSPSSMFLAVMKAENHRFSAATLYASDSRGAGFEKVLEDVQDGAVKKVQTVDGAWLANVLSEASSDDAEDDLVDIIISGGSKRIIQSKFTFNDGKDWDLLKVNEDDCKISDGCSLHLLTPAERDGEGKFVTGPTPAILLAVGSKGKSLAKHMNKMQTWISRDGGATWKKAIDEPCVFIFGDQGNVILAIPYAEKGGKSTSKYYYTLDQGSSWVEGHLEFPIYPLTLTTTTDGTSTKFIASGLYDETPDNQHDVDFSEVFYTFDFSAAFGGNQCADSDFEEVYARVTDDNNPVCVYGHKEKFKRRKQDAKCFVNKLFEDVKVYDDPCECGERDFECSRGFMISQKGNTCIPNPRAIRHICRQEGKKELSLPDKALIDGDKCSMNKKSTKDFVSDVKLKCSDYLNGNGDGGNTKPGGDSKDEVVTTFLEFEGEMKSYSYVEYADEENKYKSENIVLRTSDKRVYVSNNGGVSFNKVPIADNIIAYYVGYVQGQVVLVTDTDIIYLSDDGGSTFKKTAVPNKAVLHSRAISFHKTNKNMFIWYGSDNCDVDSPDCDYFSYITKDGGSTFNQLKDKVVQCDFISPFLESKEHSGDDLVFCSVLDRSSGKLSLQGSDDYFQSSLTLFDHIVGYAITGNFVVVATVTVKDGKSELEAKVTIDGSQFAAADFPSDFHVDSKQAYTILDSQSKAIFMHVTTNSRENEEYGSILKSNSNGTSYVLSIEKVNRNRVGYVDYDRIDGLEGVIIANVVGAEKDTNKKLKTMITHNDGGEWSLLTPPVTNSLGNKYPCTNQPLDRCSLHLHGFTERPDYRDTFSSSSATGLLIGVGSVGASLDSYEQSSTFMSNDGGITWKEIQQGVFMWEYGDRGTIIVLVDAKETDTLLYSLDDGETWVKYKFAEKPVIIDDLATVPSDTSRKFLIFARASGDTKSTIAYSIDFTNAHRRQCQLDLDNPANDDFDYWSPRHPLLPNDCLFGHESKYLRRAKGHNDCFIGSAPLTQGFKVTRNCSCTRRDFECDYNFYRDTDNTCKLVKGLSPTDRKNDYCKKENAFEYFEPTGYRKIPLSTCIGGKEFDTWDSRPCPGKEKEYNIHYGKEISSGKFLLLVLVPLFVFCFATWFVYDRGIRRNGGFKRFGQIRLDLDDDEFHPIEDNQVDVVVNRIVRGGIYTVAGLYAVFKTLRTVDRMLLDRVASVVFRRSPGRRNYVQVPDIDEEDELFGDFQDDYEEEIEEGANIAQDFRDNEDDIAGLENEETPQDVDGRLFNIDEHSDEEPLVQQ</sequence>
<keyword evidence="6" id="KW-0325">Glycoprotein</keyword>
<dbReference type="Gene3D" id="2.10.70.80">
    <property type="match status" value="2"/>
</dbReference>
<keyword evidence="4 8" id="KW-1133">Transmembrane helix</keyword>
<protein>
    <recommendedName>
        <fullName evidence="9">VPS10 domain-containing protein</fullName>
    </recommendedName>
</protein>
<dbReference type="OrthoDB" id="443634at2759"/>
<dbReference type="SMART" id="SM00602">
    <property type="entry name" value="VPS10"/>
    <property type="match status" value="1"/>
</dbReference>
<dbReference type="GO" id="GO:0006896">
    <property type="term" value="P:Golgi to vacuole transport"/>
    <property type="evidence" value="ECO:0007669"/>
    <property type="project" value="TreeGrafter"/>
</dbReference>
<dbReference type="eggNOG" id="KOG3511">
    <property type="taxonomic scope" value="Eukaryota"/>
</dbReference>
<evidence type="ECO:0000256" key="7">
    <source>
        <dbReference type="SAM" id="MobiDB-lite"/>
    </source>
</evidence>
<evidence type="ECO:0000256" key="2">
    <source>
        <dbReference type="ARBA" id="ARBA00022692"/>
    </source>
</evidence>
<dbReference type="GO" id="GO:0016020">
    <property type="term" value="C:membrane"/>
    <property type="evidence" value="ECO:0007669"/>
    <property type="project" value="UniProtKB-SubCell"/>
</dbReference>
<keyword evidence="2 8" id="KW-0812">Transmembrane</keyword>
<feature type="compositionally biased region" description="Acidic residues" evidence="7">
    <location>
        <begin position="1278"/>
        <end position="1293"/>
    </location>
</feature>
<dbReference type="EMBL" id="AAVQ01000002">
    <property type="protein sequence ID" value="EAZ63133.2"/>
    <property type="molecule type" value="Genomic_DNA"/>
</dbReference>
<dbReference type="InterPro" id="IPR031778">
    <property type="entry name" value="Sortilin_N"/>
</dbReference>
<dbReference type="Pfam" id="PF15901">
    <property type="entry name" value="Sortilin_C"/>
    <property type="match status" value="2"/>
</dbReference>
<proteinExistence type="predicted"/>
<dbReference type="FunCoup" id="A3GHY0">
    <property type="interactions" value="227"/>
</dbReference>
<dbReference type="STRING" id="322104.A3GHY0"/>
<dbReference type="SUPFAM" id="SSF110296">
    <property type="entry name" value="Oligoxyloglucan reducing end-specific cellobiohydrolase"/>
    <property type="match status" value="2"/>
</dbReference>
<dbReference type="Gene3D" id="3.30.60.270">
    <property type="match status" value="2"/>
</dbReference>
<reference evidence="10 11" key="1">
    <citation type="journal article" date="2007" name="Nat. Biotechnol.">
        <title>Genome sequence of the lignocellulose-bioconverting and xylose-fermenting yeast Pichia stipitis.</title>
        <authorList>
            <person name="Jeffries T.W."/>
            <person name="Grigoriev I.V."/>
            <person name="Grimwood J."/>
            <person name="Laplaza J.M."/>
            <person name="Aerts A."/>
            <person name="Salamov A."/>
            <person name="Schmutz J."/>
            <person name="Lindquist E."/>
            <person name="Dehal P."/>
            <person name="Shapiro H."/>
            <person name="Jin Y.S."/>
            <person name="Passoth V."/>
            <person name="Richardson P.M."/>
        </authorList>
    </citation>
    <scope>NUCLEOTIDE SEQUENCE [LARGE SCALE GENOMIC DNA]</scope>
    <source>
        <strain evidence="11">ATCC 58785 / CBS 6054 / NBRC 10063 / NRRL Y-11545</strain>
    </source>
</reference>
<evidence type="ECO:0000313" key="10">
    <source>
        <dbReference type="EMBL" id="EAZ63133.2"/>
    </source>
</evidence>
<dbReference type="InterPro" id="IPR050310">
    <property type="entry name" value="VPS10-sortilin"/>
</dbReference>
<feature type="non-terminal residue" evidence="10">
    <location>
        <position position="1"/>
    </location>
</feature>
<dbReference type="GO" id="GO:0006623">
    <property type="term" value="P:protein targeting to vacuole"/>
    <property type="evidence" value="ECO:0007669"/>
    <property type="project" value="TreeGrafter"/>
</dbReference>
<evidence type="ECO:0000313" key="11">
    <source>
        <dbReference type="Proteomes" id="UP000002258"/>
    </source>
</evidence>
<evidence type="ECO:0000256" key="6">
    <source>
        <dbReference type="ARBA" id="ARBA00023180"/>
    </source>
</evidence>
<accession>A3GHY0</accession>
<dbReference type="RefSeq" id="XP_001387156.2">
    <property type="nucleotide sequence ID" value="XM_001387119.1"/>
</dbReference>
<evidence type="ECO:0000256" key="3">
    <source>
        <dbReference type="ARBA" id="ARBA00022737"/>
    </source>
</evidence>
<dbReference type="OMA" id="ECDYNYY"/>